<proteinExistence type="predicted"/>
<comment type="caution">
    <text evidence="1">The sequence shown here is derived from an EMBL/GenBank/DDBJ whole genome shotgun (WGS) entry which is preliminary data.</text>
</comment>
<protein>
    <submittedName>
        <fullName evidence="1">Uncharacterized protein</fullName>
    </submittedName>
</protein>
<accession>A0A9P5CTN4</accession>
<name>A0A9P5CTN4_CRYP1</name>
<reference evidence="1" key="1">
    <citation type="journal article" date="2020" name="Phytopathology">
        <title>Genome sequence of the chestnut blight fungus Cryphonectria parasitica EP155: A fundamental resource for an archetypical invasive plant pathogen.</title>
        <authorList>
            <person name="Crouch J.A."/>
            <person name="Dawe A."/>
            <person name="Aerts A."/>
            <person name="Barry K."/>
            <person name="Churchill A.C.L."/>
            <person name="Grimwood J."/>
            <person name="Hillman B."/>
            <person name="Milgroom M.G."/>
            <person name="Pangilinan J."/>
            <person name="Smith M."/>
            <person name="Salamov A."/>
            <person name="Schmutz J."/>
            <person name="Yadav J."/>
            <person name="Grigoriev I.V."/>
            <person name="Nuss D."/>
        </authorList>
    </citation>
    <scope>NUCLEOTIDE SEQUENCE</scope>
    <source>
        <strain evidence="1">EP155</strain>
    </source>
</reference>
<dbReference type="GeneID" id="63842176"/>
<dbReference type="RefSeq" id="XP_040781785.1">
    <property type="nucleotide sequence ID" value="XM_040925047.1"/>
</dbReference>
<organism evidence="1 2">
    <name type="scientific">Cryphonectria parasitica (strain ATCC 38755 / EP155)</name>
    <dbReference type="NCBI Taxonomy" id="660469"/>
    <lineage>
        <taxon>Eukaryota</taxon>
        <taxon>Fungi</taxon>
        <taxon>Dikarya</taxon>
        <taxon>Ascomycota</taxon>
        <taxon>Pezizomycotina</taxon>
        <taxon>Sordariomycetes</taxon>
        <taxon>Sordariomycetidae</taxon>
        <taxon>Diaporthales</taxon>
        <taxon>Cryphonectriaceae</taxon>
        <taxon>Cryphonectria-Endothia species complex</taxon>
        <taxon>Cryphonectria</taxon>
    </lineage>
</organism>
<evidence type="ECO:0000313" key="2">
    <source>
        <dbReference type="Proteomes" id="UP000803844"/>
    </source>
</evidence>
<keyword evidence="2" id="KW-1185">Reference proteome</keyword>
<sequence length="251" mass="26266">MTSLRNYLSIAAAVAITGNNVASALAASFPRSSSLILEDRADSTQWKTVLEIGSSKWHIGDAVSQDFEKKFMKNVCSSTGCDAGTPQTFQYLTKSGGYTALGKGTITMEGNSNNDTAVIDNLLDAVSAALVASSQCSTTSAEMCMNNPSPSDTASQWTKRESGGIALDCGKTTFNDCYLVNYIQATMYDDQSNQKAQVTFNGASEDPQGLDCDSILGVISDALGAIAPLELTGVEEISGLTSGISALCTVL</sequence>
<gene>
    <name evidence="1" type="ORF">M406DRAFT_67192</name>
</gene>
<dbReference type="AlphaFoldDB" id="A0A9P5CTN4"/>
<dbReference type="EMBL" id="MU032344">
    <property type="protein sequence ID" value="KAF3770824.1"/>
    <property type="molecule type" value="Genomic_DNA"/>
</dbReference>
<dbReference type="OrthoDB" id="3524454at2759"/>
<dbReference type="Proteomes" id="UP000803844">
    <property type="component" value="Unassembled WGS sequence"/>
</dbReference>
<evidence type="ECO:0000313" key="1">
    <source>
        <dbReference type="EMBL" id="KAF3770824.1"/>
    </source>
</evidence>